<dbReference type="Gene3D" id="1.10.10.10">
    <property type="entry name" value="Winged helix-like DNA-binding domain superfamily/Winged helix DNA-binding domain"/>
    <property type="match status" value="1"/>
</dbReference>
<dbReference type="PRINTS" id="PR00778">
    <property type="entry name" value="HTHARSR"/>
</dbReference>
<dbReference type="PANTHER" id="PTHR33154:SF18">
    <property type="entry name" value="ARSENICAL RESISTANCE OPERON REPRESSOR"/>
    <property type="match status" value="1"/>
</dbReference>
<keyword evidence="6" id="KW-1185">Reference proteome</keyword>
<keyword evidence="1" id="KW-0805">Transcription regulation</keyword>
<feature type="domain" description="HTH arsR-type" evidence="4">
    <location>
        <begin position="27"/>
        <end position="123"/>
    </location>
</feature>
<keyword evidence="2" id="KW-0238">DNA-binding</keyword>
<evidence type="ECO:0000259" key="4">
    <source>
        <dbReference type="PROSITE" id="PS50987"/>
    </source>
</evidence>
<dbReference type="Pfam" id="PF01022">
    <property type="entry name" value="HTH_5"/>
    <property type="match status" value="1"/>
</dbReference>
<dbReference type="InterPro" id="IPR036390">
    <property type="entry name" value="WH_DNA-bd_sf"/>
</dbReference>
<evidence type="ECO:0000313" key="6">
    <source>
        <dbReference type="Proteomes" id="UP001316384"/>
    </source>
</evidence>
<dbReference type="PANTHER" id="PTHR33154">
    <property type="entry name" value="TRANSCRIPTIONAL REGULATOR, ARSR FAMILY"/>
    <property type="match status" value="1"/>
</dbReference>
<dbReference type="NCBIfam" id="NF033788">
    <property type="entry name" value="HTH_metalloreg"/>
    <property type="match status" value="1"/>
</dbReference>
<dbReference type="EMBL" id="CP101987">
    <property type="protein sequence ID" value="UUI72392.1"/>
    <property type="molecule type" value="Genomic_DNA"/>
</dbReference>
<protein>
    <submittedName>
        <fullName evidence="5">Metalloregulator ArsR/SmtB family transcription factor</fullName>
    </submittedName>
</protein>
<organism evidence="5 6">
    <name type="scientific">Cellulomonas xiejunii</name>
    <dbReference type="NCBI Taxonomy" id="2968083"/>
    <lineage>
        <taxon>Bacteria</taxon>
        <taxon>Bacillati</taxon>
        <taxon>Actinomycetota</taxon>
        <taxon>Actinomycetes</taxon>
        <taxon>Micrococcales</taxon>
        <taxon>Cellulomonadaceae</taxon>
        <taxon>Cellulomonas</taxon>
    </lineage>
</organism>
<evidence type="ECO:0000256" key="3">
    <source>
        <dbReference type="ARBA" id="ARBA00023163"/>
    </source>
</evidence>
<evidence type="ECO:0000256" key="2">
    <source>
        <dbReference type="ARBA" id="ARBA00023125"/>
    </source>
</evidence>
<dbReference type="SUPFAM" id="SSF46785">
    <property type="entry name" value="Winged helix' DNA-binding domain"/>
    <property type="match status" value="1"/>
</dbReference>
<name>A0ABY5KPG9_9CELL</name>
<dbReference type="PROSITE" id="PS00846">
    <property type="entry name" value="HTH_ARSR_1"/>
    <property type="match status" value="1"/>
</dbReference>
<dbReference type="Proteomes" id="UP001316384">
    <property type="component" value="Chromosome"/>
</dbReference>
<proteinExistence type="predicted"/>
<reference evidence="5 6" key="1">
    <citation type="submission" date="2022-07" db="EMBL/GenBank/DDBJ databases">
        <title>Novel species in genus cellulomonas.</title>
        <authorList>
            <person name="Ye L."/>
        </authorList>
    </citation>
    <scope>NUCLEOTIDE SEQUENCE [LARGE SCALE GENOMIC DNA]</scope>
    <source>
        <strain evidence="6">zg-B89</strain>
    </source>
</reference>
<dbReference type="PROSITE" id="PS50987">
    <property type="entry name" value="HTH_ARSR_2"/>
    <property type="match status" value="1"/>
</dbReference>
<dbReference type="InterPro" id="IPR001845">
    <property type="entry name" value="HTH_ArsR_DNA-bd_dom"/>
</dbReference>
<gene>
    <name evidence="5" type="ORF">NP048_02670</name>
</gene>
<dbReference type="SMART" id="SM00418">
    <property type="entry name" value="HTH_ARSR"/>
    <property type="match status" value="1"/>
</dbReference>
<accession>A0ABY5KPG9</accession>
<dbReference type="CDD" id="cd00090">
    <property type="entry name" value="HTH_ARSR"/>
    <property type="match status" value="1"/>
</dbReference>
<dbReference type="InterPro" id="IPR036388">
    <property type="entry name" value="WH-like_DNA-bd_sf"/>
</dbReference>
<dbReference type="InterPro" id="IPR011991">
    <property type="entry name" value="ArsR-like_HTH"/>
</dbReference>
<evidence type="ECO:0000256" key="1">
    <source>
        <dbReference type="ARBA" id="ARBA00023015"/>
    </source>
</evidence>
<dbReference type="InterPro" id="IPR051081">
    <property type="entry name" value="HTH_MetalResp_TranReg"/>
</dbReference>
<dbReference type="RefSeq" id="WP_227577953.1">
    <property type="nucleotide sequence ID" value="NZ_CP101987.1"/>
</dbReference>
<keyword evidence="3" id="KW-0804">Transcription</keyword>
<sequence length="133" mass="13616">MSPSAPAVDAAACTPAACTPAADAHALGADAAAQLAPVLKALGDPLRLRMLSFVATSATGEACVCDIASVADVSQPTVSHHLKVLKDVGVLTSQRRGTWVYYRVEPALRDALATLLDAFVPAVLGTTPEPTTH</sequence>
<dbReference type="InterPro" id="IPR018334">
    <property type="entry name" value="ArsR_HTH"/>
</dbReference>
<evidence type="ECO:0000313" key="5">
    <source>
        <dbReference type="EMBL" id="UUI72392.1"/>
    </source>
</evidence>